<feature type="coiled-coil region" evidence="1">
    <location>
        <begin position="276"/>
        <end position="310"/>
    </location>
</feature>
<dbReference type="EMBL" id="UAVP01000008">
    <property type="protein sequence ID" value="SQA75974.1"/>
    <property type="molecule type" value="Genomic_DNA"/>
</dbReference>
<organism evidence="3 5">
    <name type="scientific">Capnocytophaga sputigena</name>
    <dbReference type="NCBI Taxonomy" id="1019"/>
    <lineage>
        <taxon>Bacteria</taxon>
        <taxon>Pseudomonadati</taxon>
        <taxon>Bacteroidota</taxon>
        <taxon>Flavobacteriia</taxon>
        <taxon>Flavobacteriales</taxon>
        <taxon>Flavobacteriaceae</taxon>
        <taxon>Capnocytophaga</taxon>
    </lineage>
</organism>
<dbReference type="KEGG" id="cspu:CGC55_07050"/>
<dbReference type="Proteomes" id="UP000249902">
    <property type="component" value="Unassembled WGS sequence"/>
</dbReference>
<keyword evidence="1" id="KW-0175">Coiled coil</keyword>
<reference evidence="2" key="1">
    <citation type="journal article" date="2017" name="Genome Announc.">
        <title>Twelve Complete Reference Genomes of Clinical Isolates in the Capnocytophaga Genus.</title>
        <authorList>
            <person name="Villarma A."/>
            <person name="Gulvik C.A."/>
            <person name="Rowe L.A."/>
            <person name="Sheth M."/>
            <person name="Juieng P."/>
            <person name="Nicholson A.C."/>
            <person name="Loparev V.N."/>
            <person name="McQuiston J.R."/>
        </authorList>
    </citation>
    <scope>NUCLEOTIDE SEQUENCE</scope>
    <source>
        <strain evidence="2">KC1668</strain>
    </source>
</reference>
<name>A0AAX2IFP2_CAPSP</name>
<proteinExistence type="predicted"/>
<evidence type="ECO:0000256" key="1">
    <source>
        <dbReference type="SAM" id="Coils"/>
    </source>
</evidence>
<dbReference type="RefSeq" id="WP_002679620.1">
    <property type="nucleotide sequence ID" value="NZ_CP022385.1"/>
</dbReference>
<evidence type="ECO:0000313" key="2">
    <source>
        <dbReference type="EMBL" id="ATA84278.1"/>
    </source>
</evidence>
<protein>
    <submittedName>
        <fullName evidence="3">Uncharacterized protein</fullName>
    </submittedName>
</protein>
<reference evidence="4" key="2">
    <citation type="submission" date="2017-06" db="EMBL/GenBank/DDBJ databases">
        <title>Capnocytophaga spp. assemblies.</title>
        <authorList>
            <person name="Gulvik C.A."/>
        </authorList>
    </citation>
    <scope>NUCLEOTIDE SEQUENCE [LARGE SCALE GENOMIC DNA]</scope>
    <source>
        <strain evidence="4">KC1668</strain>
    </source>
</reference>
<accession>A0AAX2IFP2</accession>
<sequence length="346" mass="40355">MAENKKTNLATVRFSSGVGNTLQIKFPKVVSSQKDNTEYIYYTEEGEYLGGNTNSNKVFISTKNEYDKAKEKGNWNLLNIESNILKEGTKSITHNFLIDTAGIIFAESSQYRYNKNNFPEELKYEMFALASVYKANKVAFAKNTDTKKKYVGRTCQQRNNAKSDKLAIEAIIKVYLLNKEKDWSNGADMWDGAEQAMYPIGEDSFFIERGKGRIELHMNTMGWRISEEHYQKWKKGVTNLGVIFKAPKEKFTSSLETPPTINLTSYQKQKMKEWEKTVLFKDKEEYIKAMKELEKKEVFEKNKKEKEKNRNLRFYSENTISLQSRAVYLGTIFWKSEDNIEKRIKK</sequence>
<reference evidence="3 5" key="3">
    <citation type="submission" date="2018-06" db="EMBL/GenBank/DDBJ databases">
        <authorList>
            <consortium name="Pathogen Informatics"/>
            <person name="Doyle S."/>
        </authorList>
    </citation>
    <scope>NUCLEOTIDE SEQUENCE [LARGE SCALE GENOMIC DNA]</scope>
    <source>
        <strain evidence="3 5">NCTC11653</strain>
    </source>
</reference>
<dbReference type="AlphaFoldDB" id="A0AAX2IFP2"/>
<keyword evidence="4" id="KW-1185">Reference proteome</keyword>
<dbReference type="Proteomes" id="UP000217301">
    <property type="component" value="Chromosome"/>
</dbReference>
<evidence type="ECO:0000313" key="5">
    <source>
        <dbReference type="Proteomes" id="UP000249902"/>
    </source>
</evidence>
<evidence type="ECO:0000313" key="3">
    <source>
        <dbReference type="EMBL" id="SQA75974.1"/>
    </source>
</evidence>
<dbReference type="EMBL" id="CP022385">
    <property type="protein sequence ID" value="ATA84278.1"/>
    <property type="molecule type" value="Genomic_DNA"/>
</dbReference>
<evidence type="ECO:0000313" key="4">
    <source>
        <dbReference type="Proteomes" id="UP000217301"/>
    </source>
</evidence>
<gene>
    <name evidence="2" type="ORF">CGC55_07050</name>
    <name evidence="3" type="ORF">NCTC11653_01887</name>
</gene>